<proteinExistence type="predicted"/>
<feature type="region of interest" description="Disordered" evidence="1">
    <location>
        <begin position="80"/>
        <end position="100"/>
    </location>
</feature>
<dbReference type="RefSeq" id="WP_257026789.1">
    <property type="nucleotide sequence ID" value="NZ_JACBYV010000001.1"/>
</dbReference>
<sequence>MAIFHKWYFSMAQGMANRAHQLLNATSLKELAEVNSKDYVRWQSIKRGKARIGADEVEHLGKMYPQYRWWLMTGEAMPDKGQISPECNKADPDKDDQDTP</sequence>
<protein>
    <recommendedName>
        <fullName evidence="4">DNA-binding protein</fullName>
    </recommendedName>
</protein>
<dbReference type="GO" id="GO:0003677">
    <property type="term" value="F:DNA binding"/>
    <property type="evidence" value="ECO:0007669"/>
    <property type="project" value="InterPro"/>
</dbReference>
<reference evidence="2 3" key="1">
    <citation type="submission" date="2020-07" db="EMBL/GenBank/DDBJ databases">
        <title>Genomic analyses of the natural microbiome of Caenorhabditis elegans.</title>
        <authorList>
            <person name="Samuel B."/>
        </authorList>
    </citation>
    <scope>NUCLEOTIDE SEQUENCE [LARGE SCALE GENOMIC DNA]</scope>
    <source>
        <strain evidence="2 3">BIGb0408</strain>
    </source>
</reference>
<comment type="caution">
    <text evidence="2">The sequence shown here is derived from an EMBL/GenBank/DDBJ whole genome shotgun (WGS) entry which is preliminary data.</text>
</comment>
<evidence type="ECO:0000256" key="1">
    <source>
        <dbReference type="SAM" id="MobiDB-lite"/>
    </source>
</evidence>
<dbReference type="Proteomes" id="UP000578688">
    <property type="component" value="Unassembled WGS sequence"/>
</dbReference>
<gene>
    <name evidence="2" type="ORF">FHR27_000401</name>
</gene>
<keyword evidence="3" id="KW-1185">Reference proteome</keyword>
<dbReference type="InterPro" id="IPR010982">
    <property type="entry name" value="Lambda_DNA-bd_dom_sf"/>
</dbReference>
<dbReference type="EMBL" id="JACBYV010000001">
    <property type="protein sequence ID" value="NYH71791.1"/>
    <property type="molecule type" value="Genomic_DNA"/>
</dbReference>
<accession>A0A7Y9XK57</accession>
<evidence type="ECO:0000313" key="2">
    <source>
        <dbReference type="EMBL" id="NYH71791.1"/>
    </source>
</evidence>
<evidence type="ECO:0000313" key="3">
    <source>
        <dbReference type="Proteomes" id="UP000578688"/>
    </source>
</evidence>
<organism evidence="2 3">
    <name type="scientific">Phytopseudomonas flavescens</name>
    <dbReference type="NCBI Taxonomy" id="29435"/>
    <lineage>
        <taxon>Bacteria</taxon>
        <taxon>Pseudomonadati</taxon>
        <taxon>Pseudomonadota</taxon>
        <taxon>Gammaproteobacteria</taxon>
        <taxon>Pseudomonadales</taxon>
        <taxon>Pseudomonadaceae</taxon>
        <taxon>Phytopseudomonas</taxon>
    </lineage>
</organism>
<dbReference type="Gene3D" id="1.10.260.40">
    <property type="entry name" value="lambda repressor-like DNA-binding domains"/>
    <property type="match status" value="1"/>
</dbReference>
<evidence type="ECO:0008006" key="4">
    <source>
        <dbReference type="Google" id="ProtNLM"/>
    </source>
</evidence>
<name>A0A7Y9XK57_9GAMM</name>
<dbReference type="AlphaFoldDB" id="A0A7Y9XK57"/>